<feature type="transmembrane region" description="Helical" evidence="1">
    <location>
        <begin position="122"/>
        <end position="142"/>
    </location>
</feature>
<keyword evidence="1" id="KW-1133">Transmembrane helix</keyword>
<evidence type="ECO:0000256" key="1">
    <source>
        <dbReference type="SAM" id="Phobius"/>
    </source>
</evidence>
<feature type="transmembrane region" description="Helical" evidence="1">
    <location>
        <begin position="85"/>
        <end position="106"/>
    </location>
</feature>
<name>A0A2N1J165_9BACT</name>
<protein>
    <submittedName>
        <fullName evidence="2">Uncharacterized protein</fullName>
    </submittedName>
</protein>
<keyword evidence="1" id="KW-0812">Transmembrane</keyword>
<accession>A0A2N1J165</accession>
<gene>
    <name evidence="2" type="ORF">CP960_10415</name>
</gene>
<dbReference type="OrthoDB" id="329514at2"/>
<evidence type="ECO:0000313" key="2">
    <source>
        <dbReference type="EMBL" id="PKI80232.1"/>
    </source>
</evidence>
<sequence>MYYTVLTLHSYIRWFLLLFIILGFCFCLYNTIFYKKYNIYNKQITYITTFFAHIQLSLGFGLYLFSDIVRQFYTNPFEMIKLSEIRFFAVEHPLTIVFAILLLSFFNSKIKKEKCNYKKNKILVISNAVVLSLLCISIPWGFSSYVSR</sequence>
<dbReference type="Proteomes" id="UP000233248">
    <property type="component" value="Unassembled WGS sequence"/>
</dbReference>
<dbReference type="EMBL" id="NXIF01000039">
    <property type="protein sequence ID" value="PKI80232.1"/>
    <property type="molecule type" value="Genomic_DNA"/>
</dbReference>
<dbReference type="AlphaFoldDB" id="A0A2N1J165"/>
<reference evidence="2 3" key="1">
    <citation type="submission" date="2017-09" db="EMBL/GenBank/DDBJ databases">
        <title>Genomics of the genus Arcobacter.</title>
        <authorList>
            <person name="Perez-Cataluna A."/>
            <person name="Figueras M.J."/>
            <person name="Salas-Masso N."/>
        </authorList>
    </citation>
    <scope>NUCLEOTIDE SEQUENCE [LARGE SCALE GENOMIC DNA]</scope>
    <source>
        <strain evidence="2 3">DSM 18005</strain>
    </source>
</reference>
<keyword evidence="3" id="KW-1185">Reference proteome</keyword>
<keyword evidence="1" id="KW-0472">Membrane</keyword>
<proteinExistence type="predicted"/>
<dbReference type="KEGG" id="ahs:AHALO_1076"/>
<feature type="transmembrane region" description="Helical" evidence="1">
    <location>
        <begin position="12"/>
        <end position="32"/>
    </location>
</feature>
<feature type="transmembrane region" description="Helical" evidence="1">
    <location>
        <begin position="44"/>
        <end position="65"/>
    </location>
</feature>
<evidence type="ECO:0000313" key="3">
    <source>
        <dbReference type="Proteomes" id="UP000233248"/>
    </source>
</evidence>
<dbReference type="RefSeq" id="WP_101185383.1">
    <property type="nucleotide sequence ID" value="NZ_CP031218.1"/>
</dbReference>
<comment type="caution">
    <text evidence="2">The sequence shown here is derived from an EMBL/GenBank/DDBJ whole genome shotgun (WGS) entry which is preliminary data.</text>
</comment>
<organism evidence="2 3">
    <name type="scientific">Malaciobacter halophilus</name>
    <dbReference type="NCBI Taxonomy" id="197482"/>
    <lineage>
        <taxon>Bacteria</taxon>
        <taxon>Pseudomonadati</taxon>
        <taxon>Campylobacterota</taxon>
        <taxon>Epsilonproteobacteria</taxon>
        <taxon>Campylobacterales</taxon>
        <taxon>Arcobacteraceae</taxon>
        <taxon>Malaciobacter</taxon>
    </lineage>
</organism>